<dbReference type="EMBL" id="KV429054">
    <property type="protein sequence ID" value="KZT69983.1"/>
    <property type="molecule type" value="Genomic_DNA"/>
</dbReference>
<gene>
    <name evidence="2" type="ORF">DAEQUDRAFT_725969</name>
</gene>
<sequence length="403" mass="41138">MGARHDWGGSMRQEEVERDSLVPAPIRLPDRGKAPRRRRCLFLDLLGSLQPAPAPPSSVFALHIRRAGGPPSVASHLSFSAHAPLAMSPLSSHVQSPNHRADRRAVHWQELYPRKGAGGKGGHSSGDGDGSSSSSSSSDGSSSGKSGSSAKTKSVPISGATGGRTTAEAYGAGGGAVSTIPAGQLFAGRSVGGGARSQVFGTRVYGSGYPGLAGGTVAGRGFPFLFWPVVWGPYPGYGPYYLHSTEYGRPDNTSRPGGALAEATFASNSTNSTFVVVADNSTVAALIASVSANCTLGGASSAAPAPFNATTGAPRPEQAVQYYRASSVVLLLDGYNDTSALGNDTDATAVALPGWVDRTLLTCLNDTIGEAVPLISGAGDRLCAPHLGGLVALVLVVWRLLGV</sequence>
<dbReference type="OrthoDB" id="3365917at2759"/>
<reference evidence="2 3" key="1">
    <citation type="journal article" date="2016" name="Mol. Biol. Evol.">
        <title>Comparative Genomics of Early-Diverging Mushroom-Forming Fungi Provides Insights into the Origins of Lignocellulose Decay Capabilities.</title>
        <authorList>
            <person name="Nagy L.G."/>
            <person name="Riley R."/>
            <person name="Tritt A."/>
            <person name="Adam C."/>
            <person name="Daum C."/>
            <person name="Floudas D."/>
            <person name="Sun H."/>
            <person name="Yadav J.S."/>
            <person name="Pangilinan J."/>
            <person name="Larsson K.H."/>
            <person name="Matsuura K."/>
            <person name="Barry K."/>
            <person name="Labutti K."/>
            <person name="Kuo R."/>
            <person name="Ohm R.A."/>
            <person name="Bhattacharya S.S."/>
            <person name="Shirouzu T."/>
            <person name="Yoshinaga Y."/>
            <person name="Martin F.M."/>
            <person name="Grigoriev I.V."/>
            <person name="Hibbett D.S."/>
        </authorList>
    </citation>
    <scope>NUCLEOTIDE SEQUENCE [LARGE SCALE GENOMIC DNA]</scope>
    <source>
        <strain evidence="2 3">L-15889</strain>
    </source>
</reference>
<proteinExistence type="predicted"/>
<feature type="region of interest" description="Disordered" evidence="1">
    <location>
        <begin position="113"/>
        <end position="163"/>
    </location>
</feature>
<dbReference type="STRING" id="1314783.A0A165QVF4"/>
<protein>
    <submittedName>
        <fullName evidence="2">Uncharacterized protein</fullName>
    </submittedName>
</protein>
<evidence type="ECO:0000313" key="3">
    <source>
        <dbReference type="Proteomes" id="UP000076727"/>
    </source>
</evidence>
<feature type="compositionally biased region" description="Gly residues" evidence="1">
    <location>
        <begin position="116"/>
        <end position="129"/>
    </location>
</feature>
<evidence type="ECO:0000256" key="1">
    <source>
        <dbReference type="SAM" id="MobiDB-lite"/>
    </source>
</evidence>
<dbReference type="AlphaFoldDB" id="A0A165QVF4"/>
<organism evidence="2 3">
    <name type="scientific">Daedalea quercina L-15889</name>
    <dbReference type="NCBI Taxonomy" id="1314783"/>
    <lineage>
        <taxon>Eukaryota</taxon>
        <taxon>Fungi</taxon>
        <taxon>Dikarya</taxon>
        <taxon>Basidiomycota</taxon>
        <taxon>Agaricomycotina</taxon>
        <taxon>Agaricomycetes</taxon>
        <taxon>Polyporales</taxon>
        <taxon>Fomitopsis</taxon>
    </lineage>
</organism>
<keyword evidence="3" id="KW-1185">Reference proteome</keyword>
<accession>A0A165QVF4</accession>
<dbReference type="Proteomes" id="UP000076727">
    <property type="component" value="Unassembled WGS sequence"/>
</dbReference>
<feature type="compositionally biased region" description="Low complexity" evidence="1">
    <location>
        <begin position="130"/>
        <end position="149"/>
    </location>
</feature>
<name>A0A165QVF4_9APHY</name>
<evidence type="ECO:0000313" key="2">
    <source>
        <dbReference type="EMBL" id="KZT69983.1"/>
    </source>
</evidence>